<evidence type="ECO:0000313" key="3">
    <source>
        <dbReference type="Proteomes" id="UP001165092"/>
    </source>
</evidence>
<proteinExistence type="predicted"/>
<accession>A0A9W6UH95</accession>
<feature type="compositionally biased region" description="Polar residues" evidence="1">
    <location>
        <begin position="54"/>
        <end position="73"/>
    </location>
</feature>
<evidence type="ECO:0000256" key="1">
    <source>
        <dbReference type="SAM" id="MobiDB-lite"/>
    </source>
</evidence>
<sequence length="116" mass="11948">MSAYAAANISSSSRSLQSTFSTPGCLSPSARFPAQQLEKEPAPNRRFHDHRAGNTANNDEISGNGTLFHSSDTAKNEGGTIPPGRPGNATGVAQKTSGVVEIKDTPVPGPETGAGR</sequence>
<dbReference type="AlphaFoldDB" id="A0A9W6UH95"/>
<feature type="region of interest" description="Disordered" evidence="1">
    <location>
        <begin position="1"/>
        <end position="116"/>
    </location>
</feature>
<name>A0A9W6UH95_9ACTN</name>
<protein>
    <submittedName>
        <fullName evidence="2">Uncharacterized protein</fullName>
    </submittedName>
</protein>
<reference evidence="2" key="1">
    <citation type="submission" date="2023-02" db="EMBL/GenBank/DDBJ databases">
        <title>Nocardiopsis ansamitocini NBRC 112285.</title>
        <authorList>
            <person name="Ichikawa N."/>
            <person name="Sato H."/>
            <person name="Tonouchi N."/>
        </authorList>
    </citation>
    <scope>NUCLEOTIDE SEQUENCE</scope>
    <source>
        <strain evidence="2">NBRC 112285</strain>
    </source>
</reference>
<evidence type="ECO:0000313" key="2">
    <source>
        <dbReference type="EMBL" id="GLU45740.1"/>
    </source>
</evidence>
<gene>
    <name evidence="2" type="ORF">Nans01_00910</name>
</gene>
<organism evidence="2 3">
    <name type="scientific">Nocardiopsis ansamitocini</name>
    <dbReference type="NCBI Taxonomy" id="1670832"/>
    <lineage>
        <taxon>Bacteria</taxon>
        <taxon>Bacillati</taxon>
        <taxon>Actinomycetota</taxon>
        <taxon>Actinomycetes</taxon>
        <taxon>Streptosporangiales</taxon>
        <taxon>Nocardiopsidaceae</taxon>
        <taxon>Nocardiopsis</taxon>
    </lineage>
</organism>
<feature type="compositionally biased region" description="Low complexity" evidence="1">
    <location>
        <begin position="1"/>
        <end position="21"/>
    </location>
</feature>
<dbReference type="Proteomes" id="UP001165092">
    <property type="component" value="Unassembled WGS sequence"/>
</dbReference>
<dbReference type="EMBL" id="BSQG01000001">
    <property type="protein sequence ID" value="GLU45740.1"/>
    <property type="molecule type" value="Genomic_DNA"/>
</dbReference>
<comment type="caution">
    <text evidence="2">The sequence shown here is derived from an EMBL/GenBank/DDBJ whole genome shotgun (WGS) entry which is preliminary data.</text>
</comment>
<keyword evidence="3" id="KW-1185">Reference proteome</keyword>